<evidence type="ECO:0000313" key="2">
    <source>
        <dbReference type="EMBL" id="MFG6108570.1"/>
    </source>
</evidence>
<dbReference type="Proteomes" id="UP001605261">
    <property type="component" value="Unassembled WGS sequence"/>
</dbReference>
<keyword evidence="3" id="KW-1185">Reference proteome</keyword>
<dbReference type="EMBL" id="JBHGCJ010000002">
    <property type="protein sequence ID" value="MFG6108570.1"/>
    <property type="molecule type" value="Genomic_DNA"/>
</dbReference>
<evidence type="ECO:0000313" key="3">
    <source>
        <dbReference type="Proteomes" id="UP001605261"/>
    </source>
</evidence>
<dbReference type="RefSeq" id="WP_394161803.1">
    <property type="nucleotide sequence ID" value="NZ_JBHGCJ010000002.1"/>
</dbReference>
<comment type="caution">
    <text evidence="2">The sequence shown here is derived from an EMBL/GenBank/DDBJ whole genome shotgun (WGS) entry which is preliminary data.</text>
</comment>
<name>A0ABW7CUD4_9GAMM</name>
<evidence type="ECO:0000256" key="1">
    <source>
        <dbReference type="SAM" id="MobiDB-lite"/>
    </source>
</evidence>
<feature type="region of interest" description="Disordered" evidence="1">
    <location>
        <begin position="1"/>
        <end position="99"/>
    </location>
</feature>
<reference evidence="2 3" key="1">
    <citation type="submission" date="2024-09" db="EMBL/GenBank/DDBJ databases">
        <authorList>
            <consortium name="All-Russian atlas of soil microorganisms"/>
            <consortium name="as a basis for the search for new antimicrobial producers and enzymes with unique properties"/>
            <person name="Sokolova E.A."/>
            <person name="Voronina E.N."/>
        </authorList>
    </citation>
    <scope>NUCLEOTIDE SEQUENCE [LARGE SCALE GENOMIC DNA]</scope>
    <source>
        <strain evidence="2 3">AF-22b-331.1</strain>
    </source>
</reference>
<proteinExistence type="predicted"/>
<gene>
    <name evidence="2" type="ORF">ACEU0G_002511</name>
</gene>
<protein>
    <submittedName>
        <fullName evidence="2">Uncharacterized protein</fullName>
    </submittedName>
</protein>
<organism evidence="2 3">
    <name type="scientific">Stenotrophomonas nematodicola</name>
    <dbReference type="NCBI Taxonomy" id="2656746"/>
    <lineage>
        <taxon>Bacteria</taxon>
        <taxon>Pseudomonadati</taxon>
        <taxon>Pseudomonadota</taxon>
        <taxon>Gammaproteobacteria</taxon>
        <taxon>Lysobacterales</taxon>
        <taxon>Lysobacteraceae</taxon>
        <taxon>Stenotrophomonas</taxon>
    </lineage>
</organism>
<feature type="compositionally biased region" description="Low complexity" evidence="1">
    <location>
        <begin position="43"/>
        <end position="53"/>
    </location>
</feature>
<sequence>MLGSPKEKNGTALGFPARTVPLAGDGGHGSTAPSFAMGRTHAADCTAARGGAAPRALQRQHQHQQEQEQEQQQEQQKEQEQEQEQEQPSVARLYQALRG</sequence>
<accession>A0ABW7CUD4</accession>